<evidence type="ECO:0000313" key="1">
    <source>
        <dbReference type="EMBL" id="KAF4102922.1"/>
    </source>
</evidence>
<dbReference type="AlphaFoldDB" id="A0A7J6CAS3"/>
<dbReference type="EMBL" id="JAAMOB010000016">
    <property type="protein sequence ID" value="KAF4102922.1"/>
    <property type="molecule type" value="Genomic_DNA"/>
</dbReference>
<sequence>MLGSSKGAGERVIVLSDFSHYPFSSQRGAEHQRGGLKSLSLLTSTYLQSVVSLPSARANSCNSEEELLTVLCQIKQWGSSKGLTPQPRPFLCCGKNAAASVPTFHPPPRARDWTALSFPKRNLLLSPGAEAFFLVPPAA</sequence>
<name>A0A7J6CAS3_9TELE</name>
<protein>
    <submittedName>
        <fullName evidence="1">Uncharacterized protein</fullName>
    </submittedName>
</protein>
<organism evidence="1 2">
    <name type="scientific">Onychostoma macrolepis</name>
    <dbReference type="NCBI Taxonomy" id="369639"/>
    <lineage>
        <taxon>Eukaryota</taxon>
        <taxon>Metazoa</taxon>
        <taxon>Chordata</taxon>
        <taxon>Craniata</taxon>
        <taxon>Vertebrata</taxon>
        <taxon>Euteleostomi</taxon>
        <taxon>Actinopterygii</taxon>
        <taxon>Neopterygii</taxon>
        <taxon>Teleostei</taxon>
        <taxon>Ostariophysi</taxon>
        <taxon>Cypriniformes</taxon>
        <taxon>Cyprinidae</taxon>
        <taxon>Acrossocheilinae</taxon>
        <taxon>Onychostoma</taxon>
    </lineage>
</organism>
<reference evidence="1 2" key="1">
    <citation type="submission" date="2020-04" db="EMBL/GenBank/DDBJ databases">
        <title>Chromosome-level genome assembly of a cyprinid fish Onychostoma macrolepis by integration of Nanopore Sequencing, Bionano and Hi-C technology.</title>
        <authorList>
            <person name="Wang D."/>
        </authorList>
    </citation>
    <scope>NUCLEOTIDE SEQUENCE [LARGE SCALE GENOMIC DNA]</scope>
    <source>
        <strain evidence="1">SWU-2019</strain>
        <tissue evidence="1">Muscle</tissue>
    </source>
</reference>
<gene>
    <name evidence="1" type="ORF">G5714_015805</name>
</gene>
<evidence type="ECO:0000313" key="2">
    <source>
        <dbReference type="Proteomes" id="UP000579812"/>
    </source>
</evidence>
<dbReference type="Proteomes" id="UP000579812">
    <property type="component" value="Unassembled WGS sequence"/>
</dbReference>
<proteinExistence type="predicted"/>
<accession>A0A7J6CAS3</accession>
<keyword evidence="2" id="KW-1185">Reference proteome</keyword>
<comment type="caution">
    <text evidence="1">The sequence shown here is derived from an EMBL/GenBank/DDBJ whole genome shotgun (WGS) entry which is preliminary data.</text>
</comment>